<dbReference type="Proteomes" id="UP000664405">
    <property type="component" value="Unassembled WGS sequence"/>
</dbReference>
<feature type="transmembrane region" description="Helical" evidence="1">
    <location>
        <begin position="12"/>
        <end position="29"/>
    </location>
</feature>
<keyword evidence="1" id="KW-0472">Membrane</keyword>
<feature type="transmembrane region" description="Helical" evidence="1">
    <location>
        <begin position="345"/>
        <end position="366"/>
    </location>
</feature>
<organism evidence="4 5">
    <name type="scientific">Thalassospira povalilytica</name>
    <dbReference type="NCBI Taxonomy" id="732237"/>
    <lineage>
        <taxon>Bacteria</taxon>
        <taxon>Pseudomonadati</taxon>
        <taxon>Pseudomonadota</taxon>
        <taxon>Alphaproteobacteria</taxon>
        <taxon>Rhodospirillales</taxon>
        <taxon>Thalassospiraceae</taxon>
        <taxon>Thalassospira</taxon>
    </lineage>
</organism>
<feature type="domain" description="Acyltransferase 3" evidence="2">
    <location>
        <begin position="6"/>
        <end position="326"/>
    </location>
</feature>
<feature type="transmembrane region" description="Helical" evidence="1">
    <location>
        <begin position="311"/>
        <end position="329"/>
    </location>
</feature>
<dbReference type="GO" id="GO:0016020">
    <property type="term" value="C:membrane"/>
    <property type="evidence" value="ECO:0007669"/>
    <property type="project" value="TreeGrafter"/>
</dbReference>
<gene>
    <name evidence="4" type="ORF">JF547_10375</name>
</gene>
<evidence type="ECO:0000313" key="4">
    <source>
        <dbReference type="EMBL" id="MBN8196868.1"/>
    </source>
</evidence>
<name>A0A8I1SJB9_9PROT</name>
<keyword evidence="1" id="KW-1133">Transmembrane helix</keyword>
<dbReference type="AlphaFoldDB" id="A0A8I1SJB9"/>
<dbReference type="InterPro" id="IPR043968">
    <property type="entry name" value="SGNH"/>
</dbReference>
<protein>
    <submittedName>
        <fullName evidence="4">Acyltransferase</fullName>
    </submittedName>
</protein>
<feature type="transmembrane region" description="Helical" evidence="1">
    <location>
        <begin position="193"/>
        <end position="210"/>
    </location>
</feature>
<sequence length="662" mass="73673">MSAYYKSIDGLRAIAVVGVILYHCGLATFSGGYTGVDVFFVISGYLIVSGIARDIDANSFSLKSYLVRRVRRIVPVLIGMLFVVSFASVFILLPEDLDFYGLSLLGASAFIPNVIFNKAFSYFTSSNSPVIHLWSIGVEVQFYVGISVFLVCLSKLKLLNRTLFLVVLLSLISFVSNIVLIENHQNPVFYYTPFRFWEFGLGAIVGLGMLPALRLKILENVLSFLGVILVLAPIFIYDTTWLFPGFAALAPCLGTAIILYCIESDAVLVRALRQPVLTLVGKASYSIYIWHWPIIFFYEYSLDRAMAANDIAILLVAIFAVGFASWYLIENPFYQQKNRPNSKPLIFGCLGSFAVLLLVGGIFVHFKGFPERLPPAALAVIDEAEYVEPSGCPENAPDIRERSRTDSYCVIGDQNVSPSWALWGDSHARALSGPFSEMLLQNKESALLLGLHGCPALLDINVTHYLSGLCQTHNQNAYQRLLAQPGIRNVIMSSRYSLYLYDTATGGLAGQRKTINLMDGEGSRLTEQERIALFRKAYQETMEKVVSLGKNIYVMTPMPEAEFNIPEVLSRTFWRGGRDSDIKIRETDYLRLNEVVLEAMDAVAKKYPGKIHWISPHDAFCKDGACDVMADGHILYRDSNHPSSFAAHILLAPIARELQSPN</sequence>
<reference evidence="4" key="1">
    <citation type="submission" date="2020-12" db="EMBL/GenBank/DDBJ databases">
        <title>Oil enriched cultivation method for isolating marine PHA-producing bacteria.</title>
        <authorList>
            <person name="Zheng W."/>
            <person name="Yu S."/>
            <person name="Huang Y."/>
        </authorList>
    </citation>
    <scope>NUCLEOTIDE SEQUENCE</scope>
    <source>
        <strain evidence="4">SY-2-3</strain>
    </source>
</reference>
<keyword evidence="4" id="KW-0808">Transferase</keyword>
<dbReference type="Pfam" id="PF01757">
    <property type="entry name" value="Acyl_transf_3"/>
    <property type="match status" value="1"/>
</dbReference>
<dbReference type="GO" id="GO:0016747">
    <property type="term" value="F:acyltransferase activity, transferring groups other than amino-acyl groups"/>
    <property type="evidence" value="ECO:0007669"/>
    <property type="project" value="InterPro"/>
</dbReference>
<proteinExistence type="predicted"/>
<evidence type="ECO:0000256" key="1">
    <source>
        <dbReference type="SAM" id="Phobius"/>
    </source>
</evidence>
<dbReference type="PANTHER" id="PTHR23028">
    <property type="entry name" value="ACETYLTRANSFERASE"/>
    <property type="match status" value="1"/>
</dbReference>
<keyword evidence="1" id="KW-0812">Transmembrane</keyword>
<feature type="transmembrane region" description="Helical" evidence="1">
    <location>
        <begin position="217"/>
        <end position="236"/>
    </location>
</feature>
<dbReference type="InterPro" id="IPR002656">
    <property type="entry name" value="Acyl_transf_3_dom"/>
</dbReference>
<dbReference type="RefSeq" id="WP_206927375.1">
    <property type="nucleotide sequence ID" value="NZ_JAEKJW010000002.1"/>
</dbReference>
<feature type="transmembrane region" description="Helical" evidence="1">
    <location>
        <begin position="274"/>
        <end position="291"/>
    </location>
</feature>
<dbReference type="InterPro" id="IPR050879">
    <property type="entry name" value="Acyltransferase_3"/>
</dbReference>
<comment type="caution">
    <text evidence="4">The sequence shown here is derived from an EMBL/GenBank/DDBJ whole genome shotgun (WGS) entry which is preliminary data.</text>
</comment>
<accession>A0A8I1SJB9</accession>
<dbReference type="Pfam" id="PF19040">
    <property type="entry name" value="SGNH"/>
    <property type="match status" value="1"/>
</dbReference>
<evidence type="ECO:0000259" key="3">
    <source>
        <dbReference type="Pfam" id="PF19040"/>
    </source>
</evidence>
<feature type="transmembrane region" description="Helical" evidence="1">
    <location>
        <begin position="242"/>
        <end position="262"/>
    </location>
</feature>
<evidence type="ECO:0000259" key="2">
    <source>
        <dbReference type="Pfam" id="PF01757"/>
    </source>
</evidence>
<dbReference type="EMBL" id="JAEKJW010000002">
    <property type="protein sequence ID" value="MBN8196868.1"/>
    <property type="molecule type" value="Genomic_DNA"/>
</dbReference>
<dbReference type="GO" id="GO:0009103">
    <property type="term" value="P:lipopolysaccharide biosynthetic process"/>
    <property type="evidence" value="ECO:0007669"/>
    <property type="project" value="TreeGrafter"/>
</dbReference>
<feature type="transmembrane region" description="Helical" evidence="1">
    <location>
        <begin position="73"/>
        <end position="93"/>
    </location>
</feature>
<feature type="transmembrane region" description="Helical" evidence="1">
    <location>
        <begin position="35"/>
        <end position="52"/>
    </location>
</feature>
<feature type="domain" description="SGNH" evidence="3">
    <location>
        <begin position="405"/>
        <end position="652"/>
    </location>
</feature>
<evidence type="ECO:0000313" key="5">
    <source>
        <dbReference type="Proteomes" id="UP000664405"/>
    </source>
</evidence>
<keyword evidence="4" id="KW-0012">Acyltransferase</keyword>
<feature type="transmembrane region" description="Helical" evidence="1">
    <location>
        <begin position="131"/>
        <end position="151"/>
    </location>
</feature>
<feature type="transmembrane region" description="Helical" evidence="1">
    <location>
        <begin position="163"/>
        <end position="181"/>
    </location>
</feature>
<dbReference type="PANTHER" id="PTHR23028:SF53">
    <property type="entry name" value="ACYL_TRANSF_3 DOMAIN-CONTAINING PROTEIN"/>
    <property type="match status" value="1"/>
</dbReference>